<dbReference type="EMBL" id="JAVPGZ010000009">
    <property type="protein sequence ID" value="MDS8037529.1"/>
    <property type="molecule type" value="Genomic_DNA"/>
</dbReference>
<dbReference type="Pfam" id="PF01381">
    <property type="entry name" value="HTH_3"/>
    <property type="match status" value="1"/>
</dbReference>
<dbReference type="Proteomes" id="UP001184693">
    <property type="component" value="Unassembled WGS sequence"/>
</dbReference>
<dbReference type="SMART" id="SM00530">
    <property type="entry name" value="HTH_XRE"/>
    <property type="match status" value="1"/>
</dbReference>
<dbReference type="Gene3D" id="1.10.260.40">
    <property type="entry name" value="lambda repressor-like DNA-binding domains"/>
    <property type="match status" value="1"/>
</dbReference>
<accession>A0A068TM11</accession>
<dbReference type="InterPro" id="IPR010982">
    <property type="entry name" value="Lambda_DNA-bd_dom_sf"/>
</dbReference>
<dbReference type="EMBL" id="HG965092">
    <property type="protein sequence ID" value="CDO19373.1"/>
    <property type="molecule type" value="Genomic_DNA"/>
</dbReference>
<gene>
    <name evidence="4" type="ORF">RLG82_00335</name>
</gene>
<keyword evidence="1" id="KW-0238">DNA-binding</keyword>
<organism evidence="3">
    <name type="scientific">Streptococcus pneumoniae</name>
    <dbReference type="NCBI Taxonomy" id="1313"/>
    <lineage>
        <taxon>Bacteria</taxon>
        <taxon>Bacillati</taxon>
        <taxon>Bacillota</taxon>
        <taxon>Bacilli</taxon>
        <taxon>Lactobacillales</taxon>
        <taxon>Streptococcaceae</taxon>
        <taxon>Streptococcus</taxon>
    </lineage>
</organism>
<evidence type="ECO:0000256" key="1">
    <source>
        <dbReference type="ARBA" id="ARBA00023125"/>
    </source>
</evidence>
<evidence type="ECO:0000313" key="3">
    <source>
        <dbReference type="EMBL" id="CDO19373.1"/>
    </source>
</evidence>
<dbReference type="PANTHER" id="PTHR46558:SF11">
    <property type="entry name" value="HTH-TYPE TRANSCRIPTIONAL REGULATOR XRE"/>
    <property type="match status" value="1"/>
</dbReference>
<dbReference type="SUPFAM" id="SSF47413">
    <property type="entry name" value="lambda repressor-like DNA-binding domains"/>
    <property type="match status" value="1"/>
</dbReference>
<dbReference type="PROSITE" id="PS50943">
    <property type="entry name" value="HTH_CROC1"/>
    <property type="match status" value="1"/>
</dbReference>
<evidence type="ECO:0000259" key="2">
    <source>
        <dbReference type="PROSITE" id="PS50943"/>
    </source>
</evidence>
<reference evidence="3" key="1">
    <citation type="journal article" date="2014" name="Antimicrob. Agents Chemother.">
        <title>Tn5253 Family Integrative and Conjugative Elements Carrying mef(I) and catQ Determinants in Streptococcus pneumoniae and Streptococcus pyogenes.</title>
        <authorList>
            <person name="Mingoia M."/>
            <person name="Morici E."/>
            <person name="Morroni G."/>
            <person name="Giovanetti E."/>
            <person name="Del Grosso M."/>
            <person name="Pantosti A."/>
            <person name="Varaldo P.E."/>
        </authorList>
    </citation>
    <scope>NUCLEOTIDE SEQUENCE</scope>
    <source>
        <strain evidence="3">Spn529</strain>
    </source>
</reference>
<dbReference type="CDD" id="cd00093">
    <property type="entry name" value="HTH_XRE"/>
    <property type="match status" value="1"/>
</dbReference>
<dbReference type="GO" id="GO:0003677">
    <property type="term" value="F:DNA binding"/>
    <property type="evidence" value="ECO:0007669"/>
    <property type="project" value="UniProtKB-KW"/>
</dbReference>
<dbReference type="AlphaFoldDB" id="A0A068TM11"/>
<sequence>MLKRIRDLREDDDLTQEYVAKTILNCTRSAYSKMESGTRLISIDDLIKLADFYKVSLDYLVGRVDNKEDHYSKKY</sequence>
<evidence type="ECO:0000313" key="4">
    <source>
        <dbReference type="EMBL" id="MDS8037529.1"/>
    </source>
</evidence>
<protein>
    <submittedName>
        <fullName evidence="4">Helix-turn-helix transcriptional regulator</fullName>
    </submittedName>
    <submittedName>
        <fullName evidence="3">Putative transcriptional regulator</fullName>
    </submittedName>
</protein>
<name>A0A068TM11_STREE</name>
<feature type="domain" description="HTH cro/C1-type" evidence="2">
    <location>
        <begin position="5"/>
        <end position="60"/>
    </location>
</feature>
<proteinExistence type="predicted"/>
<dbReference type="PANTHER" id="PTHR46558">
    <property type="entry name" value="TRACRIPTIONAL REGULATORY PROTEIN-RELATED-RELATED"/>
    <property type="match status" value="1"/>
</dbReference>
<dbReference type="InterPro" id="IPR001387">
    <property type="entry name" value="Cro/C1-type_HTH"/>
</dbReference>
<reference evidence="4" key="2">
    <citation type="submission" date="2023-06" db="EMBL/GenBank/DDBJ databases">
        <title>PCVPA Blantyre Malawi Pneumococcal carriage surveillance isolates.</title>
        <authorList>
            <person name="Obolski U."/>
            <person name="Swarthout T.D."/>
            <person name="Kalizang'Oma A."/>
            <person name="Mwalukomo T.S."/>
            <person name="Cave R."/>
            <person name="Brown C."/>
            <person name="Cornick J."/>
            <person name="Kamng'Ona A."/>
            <person name="Msefula J."/>
            <person name="French N."/>
            <person name="Hyderman R."/>
        </authorList>
    </citation>
    <scope>NUCLEOTIDE SEQUENCE</scope>
    <source>
        <strain evidence="4">BVY8TH</strain>
    </source>
</reference>